<dbReference type="Gene3D" id="2.120.10.80">
    <property type="entry name" value="Kelch-type beta propeller"/>
    <property type="match status" value="1"/>
</dbReference>
<reference evidence="2" key="1">
    <citation type="submission" date="2017-06" db="EMBL/GenBank/DDBJ databases">
        <title>Capnocytophaga spp. assemblies.</title>
        <authorList>
            <person name="Gulvik C.A."/>
        </authorList>
    </citation>
    <scope>NUCLEOTIDE SEQUENCE [LARGE SCALE GENOMIC DNA]</scope>
    <source>
        <strain evidence="2">KC1668</strain>
    </source>
</reference>
<dbReference type="InterPro" id="IPR019937">
    <property type="entry name" value="Cycl-permuted_mutarotase"/>
</dbReference>
<dbReference type="RefSeq" id="WP_002681901.1">
    <property type="nucleotide sequence ID" value="NZ_UAVP01000003.1"/>
</dbReference>
<dbReference type="SUPFAM" id="SSF117281">
    <property type="entry name" value="Kelch motif"/>
    <property type="match status" value="1"/>
</dbReference>
<dbReference type="NCBIfam" id="TIGR03548">
    <property type="entry name" value="mutarot_permut"/>
    <property type="match status" value="1"/>
</dbReference>
<keyword evidence="2" id="KW-1185">Reference proteome</keyword>
<evidence type="ECO:0000313" key="2">
    <source>
        <dbReference type="Proteomes" id="UP000217301"/>
    </source>
</evidence>
<dbReference type="InterPro" id="IPR015915">
    <property type="entry name" value="Kelch-typ_b-propeller"/>
</dbReference>
<dbReference type="Pfam" id="PF24996">
    <property type="entry name" value="NANM"/>
    <property type="match status" value="2"/>
</dbReference>
<dbReference type="InterPro" id="IPR056734">
    <property type="entry name" value="NANM"/>
</dbReference>
<proteinExistence type="predicted"/>
<accession>A0ABM6MN00</accession>
<dbReference type="Proteomes" id="UP000217301">
    <property type="component" value="Chromosome"/>
</dbReference>
<dbReference type="EMBL" id="CP022385">
    <property type="protein sequence ID" value="ATA85450.1"/>
    <property type="molecule type" value="Genomic_DNA"/>
</dbReference>
<name>A0ABM6MN00_CAPSP</name>
<organism evidence="1 2">
    <name type="scientific">Capnocytophaga sputigena</name>
    <dbReference type="NCBI Taxonomy" id="1019"/>
    <lineage>
        <taxon>Bacteria</taxon>
        <taxon>Pseudomonadati</taxon>
        <taxon>Bacteroidota</taxon>
        <taxon>Flavobacteriia</taxon>
        <taxon>Flavobacteriales</taxon>
        <taxon>Flavobacteriaceae</taxon>
        <taxon>Capnocytophaga</taxon>
    </lineage>
</organism>
<dbReference type="PANTHER" id="PTHR45632">
    <property type="entry name" value="LD33804P"/>
    <property type="match status" value="1"/>
</dbReference>
<gene>
    <name evidence="1" type="ORF">CGC55_13480</name>
</gene>
<sequence length="424" mass="46774">MFKNKKKIVKSEMYKSLTKSTLSLLHHSIPLGGVRGRLALVFLLALTSCTETQKEQSMKMNITVLTTQGLEGDLQKGVSAAYAALIDDNLLVAGGCNFPDKLGFEGGKKVFYDEILLFNKTQNQWQTIGKLLEAAAYGASVAIPDGYLWIGGQTATNSLANCYKVQYSKEKALTLTDFPALPEPLDNFAGASVGSKVFVAGGNASGKASNKVFYIDVATDKEWKQLPDFSGDARVQPVLAAIEKDNDTLLYVLGGFFGGDATKTPTMSEKVLAFSLKQQQWHEVALQENPNKEIFSLTGATALAIDNRYIACFGGVNHSLFINTITDLYHLGKDTSLTDEQRKQKNYDYMSHYMTQPIAYYKFNQECYLFDTHTKQWSVLDTQPDFARAGATLVGTPSEFYLIQGELKPGVRSPKTYKLKILSN</sequence>
<protein>
    <submittedName>
        <fullName evidence="1">Cyclically-permuted mutarotase family protein</fullName>
    </submittedName>
</protein>
<evidence type="ECO:0000313" key="1">
    <source>
        <dbReference type="EMBL" id="ATA85450.1"/>
    </source>
</evidence>